<dbReference type="EMBL" id="CP002691">
    <property type="protein sequence ID" value="AEE49883.1"/>
    <property type="molecule type" value="Genomic_DNA"/>
</dbReference>
<dbReference type="Proteomes" id="UP000008461">
    <property type="component" value="Chromosome"/>
</dbReference>
<reference key="2">
    <citation type="submission" date="2011-04" db="EMBL/GenBank/DDBJ databases">
        <title>Complete sequence of chromosome of Haliscomenobacter hydrossis DSM 1100.</title>
        <authorList>
            <consortium name="US DOE Joint Genome Institute (JGI-PGF)"/>
            <person name="Lucas S."/>
            <person name="Han J."/>
            <person name="Lapidus A."/>
            <person name="Bruce D."/>
            <person name="Goodwin L."/>
            <person name="Pitluck S."/>
            <person name="Peters L."/>
            <person name="Kyrpides N."/>
            <person name="Mavromatis K."/>
            <person name="Ivanova N."/>
            <person name="Ovchinnikova G."/>
            <person name="Pagani I."/>
            <person name="Daligault H."/>
            <person name="Detter J.C."/>
            <person name="Han C."/>
            <person name="Land M."/>
            <person name="Hauser L."/>
            <person name="Markowitz V."/>
            <person name="Cheng J.-F."/>
            <person name="Hugenholtz P."/>
            <person name="Woyke T."/>
            <person name="Wu D."/>
            <person name="Verbarg S."/>
            <person name="Frueling A."/>
            <person name="Brambilla E."/>
            <person name="Klenk H.-P."/>
            <person name="Eisen J.A."/>
        </authorList>
    </citation>
    <scope>NUCLEOTIDE SEQUENCE</scope>
    <source>
        <strain>DSM 1100</strain>
    </source>
</reference>
<organism evidence="2 3">
    <name type="scientific">Haliscomenobacter hydrossis (strain ATCC 27775 / DSM 1100 / LMG 10767 / O)</name>
    <dbReference type="NCBI Taxonomy" id="760192"/>
    <lineage>
        <taxon>Bacteria</taxon>
        <taxon>Pseudomonadati</taxon>
        <taxon>Bacteroidota</taxon>
        <taxon>Saprospiria</taxon>
        <taxon>Saprospirales</taxon>
        <taxon>Haliscomenobacteraceae</taxon>
        <taxon>Haliscomenobacter</taxon>
    </lineage>
</organism>
<evidence type="ECO:0000313" key="2">
    <source>
        <dbReference type="EMBL" id="AEE49883.1"/>
    </source>
</evidence>
<dbReference type="AlphaFoldDB" id="F4KPC9"/>
<evidence type="ECO:0000313" key="3">
    <source>
        <dbReference type="Proteomes" id="UP000008461"/>
    </source>
</evidence>
<gene>
    <name evidence="2" type="ordered locus">Halhy_1998</name>
</gene>
<dbReference type="HOGENOM" id="CLU_097451_0_0_10"/>
<name>F4KPC9_HALH1</name>
<keyword evidence="3" id="KW-1185">Reference proteome</keyword>
<dbReference type="OrthoDB" id="597501at2"/>
<evidence type="ECO:0008006" key="4">
    <source>
        <dbReference type="Google" id="ProtNLM"/>
    </source>
</evidence>
<dbReference type="InterPro" id="IPR021458">
    <property type="entry name" value="Rv0495c"/>
</dbReference>
<reference evidence="2 3" key="1">
    <citation type="journal article" date="2011" name="Stand. Genomic Sci.">
        <title>Complete genome sequence of Haliscomenobacter hydrossis type strain (O).</title>
        <authorList>
            <consortium name="US DOE Joint Genome Institute (JGI-PGF)"/>
            <person name="Daligault H."/>
            <person name="Lapidus A."/>
            <person name="Zeytun A."/>
            <person name="Nolan M."/>
            <person name="Lucas S."/>
            <person name="Del Rio T.G."/>
            <person name="Tice H."/>
            <person name="Cheng J.F."/>
            <person name="Tapia R."/>
            <person name="Han C."/>
            <person name="Goodwin L."/>
            <person name="Pitluck S."/>
            <person name="Liolios K."/>
            <person name="Pagani I."/>
            <person name="Ivanova N."/>
            <person name="Huntemann M."/>
            <person name="Mavromatis K."/>
            <person name="Mikhailova N."/>
            <person name="Pati A."/>
            <person name="Chen A."/>
            <person name="Palaniappan K."/>
            <person name="Land M."/>
            <person name="Hauser L."/>
            <person name="Brambilla E.M."/>
            <person name="Rohde M."/>
            <person name="Verbarg S."/>
            <person name="Goker M."/>
            <person name="Bristow J."/>
            <person name="Eisen J.A."/>
            <person name="Markowitz V."/>
            <person name="Hugenholtz P."/>
            <person name="Kyrpides N.C."/>
            <person name="Klenk H.P."/>
            <person name="Woyke T."/>
        </authorList>
    </citation>
    <scope>NUCLEOTIDE SEQUENCE [LARGE SCALE GENOMIC DNA]</scope>
    <source>
        <strain evidence="3">ATCC 27775 / DSM 1100 / LMG 10767 / O</strain>
    </source>
</reference>
<dbReference type="STRING" id="760192.Halhy_1998"/>
<protein>
    <recommendedName>
        <fullName evidence="4">DUF3109 family protein</fullName>
    </recommendedName>
</protein>
<comment type="similarity">
    <text evidence="1">Belongs to the Rv0495c family.</text>
</comment>
<sequence length="191" mass="21071">MLIVNDVLVSDEIVQEHFICDLDACKGACCWEGDFGAPLERAELPILDEIYDSIKSFLTSDGRAAIEAQGKYTYVEENKGYATPLVNNAACAYLTYDNFGIAKCGIELAHQAGATDFIKPISCHLYPIRVSSEVSGFEGLNYERWHICSAACTLGKKEKVPVYVFLKDALVRKYGADFYAELCAAAKVLEE</sequence>
<proteinExistence type="inferred from homology"/>
<dbReference type="KEGG" id="hhy:Halhy_1998"/>
<accession>F4KPC9</accession>
<evidence type="ECO:0000256" key="1">
    <source>
        <dbReference type="ARBA" id="ARBA00093770"/>
    </source>
</evidence>
<dbReference type="Pfam" id="PF11307">
    <property type="entry name" value="DUF3109"/>
    <property type="match status" value="1"/>
</dbReference>
<dbReference type="eggNOG" id="COG0727">
    <property type="taxonomic scope" value="Bacteria"/>
</dbReference>
<dbReference type="RefSeq" id="WP_013764436.1">
    <property type="nucleotide sequence ID" value="NC_015510.1"/>
</dbReference>